<evidence type="ECO:0000313" key="6">
    <source>
        <dbReference type="EMBL" id="RBP41471.1"/>
    </source>
</evidence>
<dbReference type="InterPro" id="IPR006500">
    <property type="entry name" value="Helicase_put_C_phage/plasmid"/>
</dbReference>
<keyword evidence="2" id="KW-0378">Hydrolase</keyword>
<dbReference type="InterPro" id="IPR014818">
    <property type="entry name" value="Phage/plasmid_primase_P4_C"/>
</dbReference>
<dbReference type="InterPro" id="IPR027417">
    <property type="entry name" value="P-loop_NTPase"/>
</dbReference>
<comment type="caution">
    <text evidence="6">The sequence shown here is derived from an EMBL/GenBank/DDBJ whole genome shotgun (WGS) entry which is preliminary data.</text>
</comment>
<evidence type="ECO:0000256" key="3">
    <source>
        <dbReference type="ARBA" id="ARBA00022840"/>
    </source>
</evidence>
<evidence type="ECO:0000256" key="1">
    <source>
        <dbReference type="ARBA" id="ARBA00022741"/>
    </source>
</evidence>
<dbReference type="InterPro" id="IPR014015">
    <property type="entry name" value="Helicase_SF3_DNA-vir"/>
</dbReference>
<proteinExistence type="predicted"/>
<dbReference type="PANTHER" id="PTHR35372:SF2">
    <property type="entry name" value="SF3 HELICASE DOMAIN-CONTAINING PROTEIN"/>
    <property type="match status" value="1"/>
</dbReference>
<feature type="region of interest" description="Disordered" evidence="4">
    <location>
        <begin position="8"/>
        <end position="28"/>
    </location>
</feature>
<accession>A0A366HH09</accession>
<reference evidence="6 7" key="1">
    <citation type="submission" date="2018-06" db="EMBL/GenBank/DDBJ databases">
        <title>Genomic Encyclopedia of Type Strains, Phase IV (KMG-IV): sequencing the most valuable type-strain genomes for metagenomic binning, comparative biology and taxonomic classification.</title>
        <authorList>
            <person name="Goeker M."/>
        </authorList>
    </citation>
    <scope>NUCLEOTIDE SEQUENCE [LARGE SCALE GENOMIC DNA]</scope>
    <source>
        <strain evidence="6 7">DSM 25532</strain>
    </source>
</reference>
<dbReference type="AlphaFoldDB" id="A0A366HH09"/>
<dbReference type="PANTHER" id="PTHR35372">
    <property type="entry name" value="ATP BINDING PROTEIN-RELATED"/>
    <property type="match status" value="1"/>
</dbReference>
<organism evidence="6 7">
    <name type="scientific">Roseimicrobium gellanilyticum</name>
    <dbReference type="NCBI Taxonomy" id="748857"/>
    <lineage>
        <taxon>Bacteria</taxon>
        <taxon>Pseudomonadati</taxon>
        <taxon>Verrucomicrobiota</taxon>
        <taxon>Verrucomicrobiia</taxon>
        <taxon>Verrucomicrobiales</taxon>
        <taxon>Verrucomicrobiaceae</taxon>
        <taxon>Roseimicrobium</taxon>
    </lineage>
</organism>
<evidence type="ECO:0000256" key="2">
    <source>
        <dbReference type="ARBA" id="ARBA00022801"/>
    </source>
</evidence>
<feature type="compositionally biased region" description="Polar residues" evidence="4">
    <location>
        <begin position="18"/>
        <end position="28"/>
    </location>
</feature>
<keyword evidence="7" id="KW-1185">Reference proteome</keyword>
<sequence>MSELIQYEIMPSADGRDGNSSLPPENEQVNTPLDAIEQREGEYFEDTEKTVLLNWTALAQRYAQHAGVCWDDNSQQLRQYSEDTGVWKPKNFHQAVREVNQLVKTLARERDIPLSKLNHKVTPQMSSKVIETLKGYSSFGDNFDHEPRLLLVKNGVLDLSGSKPKLRAPQPEDRFTAQMPVNLKPMLQCPRWVEDLLKPALKHEDDLPLLQRVLGSMLVAGNPAQGILVLTGKGGTGKSTAISVFEAIIGTHRMAHLRTEQLSTRFETHSYQGKDLLVAKDVTPDFLQNGGSSLKWLTGADRIETEQKFGGKHHLEGKFNVIVTANELPLLKIAGDAEAWLRRMIPIEFSKSPSERIANFDKVLLEEEGDGILCWLVEGYLAAREEILRTGFFSLTEEQKTRRQDFVNASQSEVVFVRDALAPGTNDMSVEEIYHAYAEMCREHGWKPLSERKLQNALGELMLTHHGLHRSHDIKRDGKSVRGFRGIAVKRDATEAP</sequence>
<dbReference type="Pfam" id="PF19263">
    <property type="entry name" value="DUF5906"/>
    <property type="match status" value="1"/>
</dbReference>
<evidence type="ECO:0000313" key="7">
    <source>
        <dbReference type="Proteomes" id="UP000253426"/>
    </source>
</evidence>
<dbReference type="Gene3D" id="3.40.50.300">
    <property type="entry name" value="P-loop containing nucleotide triphosphate hydrolases"/>
    <property type="match status" value="1"/>
</dbReference>
<dbReference type="InterPro" id="IPR051620">
    <property type="entry name" value="ORF904-like_C"/>
</dbReference>
<dbReference type="SUPFAM" id="SSF52540">
    <property type="entry name" value="P-loop containing nucleoside triphosphate hydrolases"/>
    <property type="match status" value="1"/>
</dbReference>
<dbReference type="OrthoDB" id="185753at2"/>
<dbReference type="RefSeq" id="WP_113960097.1">
    <property type="nucleotide sequence ID" value="NZ_QNRR01000007.1"/>
</dbReference>
<name>A0A366HH09_9BACT</name>
<dbReference type="GO" id="GO:0005524">
    <property type="term" value="F:ATP binding"/>
    <property type="evidence" value="ECO:0007669"/>
    <property type="project" value="UniProtKB-KW"/>
</dbReference>
<gene>
    <name evidence="6" type="ORF">DES53_107303</name>
</gene>
<dbReference type="SMART" id="SM00885">
    <property type="entry name" value="D5_N"/>
    <property type="match status" value="1"/>
</dbReference>
<dbReference type="InterPro" id="IPR045455">
    <property type="entry name" value="NrS-1_pol-like_helicase"/>
</dbReference>
<dbReference type="PROSITE" id="PS51206">
    <property type="entry name" value="SF3_HELICASE_1"/>
    <property type="match status" value="1"/>
</dbReference>
<feature type="domain" description="SF3 helicase" evidence="5">
    <location>
        <begin position="205"/>
        <end position="373"/>
    </location>
</feature>
<dbReference type="GO" id="GO:0016787">
    <property type="term" value="F:hydrolase activity"/>
    <property type="evidence" value="ECO:0007669"/>
    <property type="project" value="UniProtKB-KW"/>
</dbReference>
<dbReference type="NCBIfam" id="TIGR01613">
    <property type="entry name" value="primase_Cterm"/>
    <property type="match status" value="1"/>
</dbReference>
<evidence type="ECO:0000256" key="4">
    <source>
        <dbReference type="SAM" id="MobiDB-lite"/>
    </source>
</evidence>
<keyword evidence="3" id="KW-0067">ATP-binding</keyword>
<dbReference type="Proteomes" id="UP000253426">
    <property type="component" value="Unassembled WGS sequence"/>
</dbReference>
<evidence type="ECO:0000259" key="5">
    <source>
        <dbReference type="PROSITE" id="PS51206"/>
    </source>
</evidence>
<dbReference type="Pfam" id="PF08706">
    <property type="entry name" value="D5_N"/>
    <property type="match status" value="1"/>
</dbReference>
<keyword evidence="1" id="KW-0547">Nucleotide-binding</keyword>
<dbReference type="EMBL" id="QNRR01000007">
    <property type="protein sequence ID" value="RBP41471.1"/>
    <property type="molecule type" value="Genomic_DNA"/>
</dbReference>
<protein>
    <submittedName>
        <fullName evidence="6">P4 family phage/plasmid primase-like protein</fullName>
    </submittedName>
</protein>